<evidence type="ECO:0000256" key="1">
    <source>
        <dbReference type="SAM" id="MobiDB-lite"/>
    </source>
</evidence>
<evidence type="ECO:0008006" key="4">
    <source>
        <dbReference type="Google" id="ProtNLM"/>
    </source>
</evidence>
<evidence type="ECO:0000313" key="2">
    <source>
        <dbReference type="EMBL" id="MFC6707403.1"/>
    </source>
</evidence>
<accession>A0ABW2AKS3</accession>
<feature type="region of interest" description="Disordered" evidence="1">
    <location>
        <begin position="1"/>
        <end position="22"/>
    </location>
</feature>
<proteinExistence type="predicted"/>
<reference evidence="3" key="1">
    <citation type="journal article" date="2019" name="Int. J. Syst. Evol. Microbiol.">
        <title>The Global Catalogue of Microorganisms (GCM) 10K type strain sequencing project: providing services to taxonomists for standard genome sequencing and annotation.</title>
        <authorList>
            <consortium name="The Broad Institute Genomics Platform"/>
            <consortium name="The Broad Institute Genome Sequencing Center for Infectious Disease"/>
            <person name="Wu L."/>
            <person name="Ma J."/>
        </authorList>
    </citation>
    <scope>NUCLEOTIDE SEQUENCE [LARGE SCALE GENOMIC DNA]</scope>
    <source>
        <strain evidence="3">CCUG 58127</strain>
    </source>
</reference>
<dbReference type="RefSeq" id="WP_382404070.1">
    <property type="nucleotide sequence ID" value="NZ_JBHSWH010000001.1"/>
</dbReference>
<organism evidence="2 3">
    <name type="scientific">Flexivirga alba</name>
    <dbReference type="NCBI Taxonomy" id="702742"/>
    <lineage>
        <taxon>Bacteria</taxon>
        <taxon>Bacillati</taxon>
        <taxon>Actinomycetota</taxon>
        <taxon>Actinomycetes</taxon>
        <taxon>Micrococcales</taxon>
        <taxon>Dermacoccaceae</taxon>
        <taxon>Flexivirga</taxon>
    </lineage>
</organism>
<keyword evidence="3" id="KW-1185">Reference proteome</keyword>
<dbReference type="EMBL" id="JBHSWH010000001">
    <property type="protein sequence ID" value="MFC6707403.1"/>
    <property type="molecule type" value="Genomic_DNA"/>
</dbReference>
<evidence type="ECO:0000313" key="3">
    <source>
        <dbReference type="Proteomes" id="UP001596298"/>
    </source>
</evidence>
<protein>
    <recommendedName>
        <fullName evidence="4">Flagellar biosynthesis protein FlgA</fullName>
    </recommendedName>
</protein>
<sequence length="182" mass="17986">MAAATAPVDGRALPATPVAGRGMTARRIAPNAPRTHLPLGVASTGTPGTTTNVVRTGRPAAMAGKTGRMADAVSSVATADAAVTGAAMTDAARVALRVPRSAGPMIAAPVAISDVTVNDRTIVVVTVVPGVRSSRADATMAHVAEAATVVVTTDRGTAPDLERTAGATGGRDVLLMTADVDA</sequence>
<comment type="caution">
    <text evidence="2">The sequence shown here is derived from an EMBL/GenBank/DDBJ whole genome shotgun (WGS) entry which is preliminary data.</text>
</comment>
<name>A0ABW2AKS3_9MICO</name>
<gene>
    <name evidence="2" type="ORF">ACFQDH_19655</name>
</gene>
<dbReference type="Proteomes" id="UP001596298">
    <property type="component" value="Unassembled WGS sequence"/>
</dbReference>